<organism evidence="1 2">
    <name type="scientific">Vaccinium darrowii</name>
    <dbReference type="NCBI Taxonomy" id="229202"/>
    <lineage>
        <taxon>Eukaryota</taxon>
        <taxon>Viridiplantae</taxon>
        <taxon>Streptophyta</taxon>
        <taxon>Embryophyta</taxon>
        <taxon>Tracheophyta</taxon>
        <taxon>Spermatophyta</taxon>
        <taxon>Magnoliopsida</taxon>
        <taxon>eudicotyledons</taxon>
        <taxon>Gunneridae</taxon>
        <taxon>Pentapetalae</taxon>
        <taxon>asterids</taxon>
        <taxon>Ericales</taxon>
        <taxon>Ericaceae</taxon>
        <taxon>Vaccinioideae</taxon>
        <taxon>Vaccinieae</taxon>
        <taxon>Vaccinium</taxon>
    </lineage>
</organism>
<sequence>MIPLRKTLAQFLQTQPPPPPPPSSPIEPQNQAPNLVLPIEQPLQLPNALPLEPQNQPPDFVAIPNAQQEQNHFDFTTLVITFCLTGAMEIAIQYRTVNPLIFHLLCLMVVLAFAPIFVAKYIAPKHANAARKLDPVGVFFGFTAFFLAVTISFPLCLRIISWIIYALSLLAIIICNCPRPLFPN</sequence>
<protein>
    <submittedName>
        <fullName evidence="1">Uncharacterized protein</fullName>
    </submittedName>
</protein>
<dbReference type="EMBL" id="CM037153">
    <property type="protein sequence ID" value="KAH7859246.1"/>
    <property type="molecule type" value="Genomic_DNA"/>
</dbReference>
<gene>
    <name evidence="1" type="ORF">Vadar_033600</name>
</gene>
<evidence type="ECO:0000313" key="2">
    <source>
        <dbReference type="Proteomes" id="UP000828048"/>
    </source>
</evidence>
<name>A0ACB7Z0C5_9ERIC</name>
<proteinExistence type="predicted"/>
<dbReference type="Proteomes" id="UP000828048">
    <property type="component" value="Chromosome 3"/>
</dbReference>
<reference evidence="1 2" key="1">
    <citation type="journal article" date="2021" name="Hortic Res">
        <title>High-quality reference genome and annotation aids understanding of berry development for evergreen blueberry (Vaccinium darrowii).</title>
        <authorList>
            <person name="Yu J."/>
            <person name="Hulse-Kemp A.M."/>
            <person name="Babiker E."/>
            <person name="Staton M."/>
        </authorList>
    </citation>
    <scope>NUCLEOTIDE SEQUENCE [LARGE SCALE GENOMIC DNA]</scope>
    <source>
        <strain evidence="2">cv. NJ 8807/NJ 8810</strain>
        <tissue evidence="1">Young leaf</tissue>
    </source>
</reference>
<accession>A0ACB7Z0C5</accession>
<evidence type="ECO:0000313" key="1">
    <source>
        <dbReference type="EMBL" id="KAH7859246.1"/>
    </source>
</evidence>
<comment type="caution">
    <text evidence="1">The sequence shown here is derived from an EMBL/GenBank/DDBJ whole genome shotgun (WGS) entry which is preliminary data.</text>
</comment>
<keyword evidence="2" id="KW-1185">Reference proteome</keyword>